<feature type="compositionally biased region" description="Basic and acidic residues" evidence="2">
    <location>
        <begin position="238"/>
        <end position="247"/>
    </location>
</feature>
<feature type="region of interest" description="Disordered" evidence="2">
    <location>
        <begin position="954"/>
        <end position="981"/>
    </location>
</feature>
<proteinExistence type="predicted"/>
<dbReference type="PANTHER" id="PTHR11439">
    <property type="entry name" value="GAG-POL-RELATED RETROTRANSPOSON"/>
    <property type="match status" value="1"/>
</dbReference>
<reference evidence="4" key="1">
    <citation type="journal article" date="2019" name="Sci. Rep.">
        <title>Draft genome of Tanacetum cinerariifolium, the natural source of mosquito coil.</title>
        <authorList>
            <person name="Yamashiro T."/>
            <person name="Shiraishi A."/>
            <person name="Satake H."/>
            <person name="Nakayama K."/>
        </authorList>
    </citation>
    <scope>NUCLEOTIDE SEQUENCE</scope>
</reference>
<dbReference type="AlphaFoldDB" id="A0A6L2JI07"/>
<evidence type="ECO:0000259" key="3">
    <source>
        <dbReference type="Pfam" id="PF07727"/>
    </source>
</evidence>
<name>A0A6L2JI07_TANCI</name>
<dbReference type="EMBL" id="BKCJ010000675">
    <property type="protein sequence ID" value="GEU35294.1"/>
    <property type="molecule type" value="Genomic_DNA"/>
</dbReference>
<feature type="compositionally biased region" description="Basic and acidic residues" evidence="2">
    <location>
        <begin position="954"/>
        <end position="963"/>
    </location>
</feature>
<sequence length="1150" mass="129850">MKVIKSYDTIPPPQVVIALPAILPPSLVFSLSPIFNSQDLFPSKEISPKDTETHVESPILVPSSSAEGSSLPVKSTIPDYLFDEHIFAELDNLLWIISRPLGSKPPPKRTSKSTTPAMTEATIRKLITEGVAATLEAQAAAMENVDNPNTNTGPREIPVVKKETTKSSLTVNLSTLMVQKELLDLFAGSGPTWLFDIDTLTQSMNYQLVVVVNQPISIAGIQANLDADPQNTDADAALDDKENKSEVHVTPSSGDKIKKHDEKAKGEAKGNSHVDLYMGVRYLSDEFEEFSVNSTNRVNAASAPVIVVGPNSTNSTNSFNAAGPSNTVVSSNFEIGGKSSFVDPSQYPDDLNMPALEDIIYSDDEEDVGSQADFSNLDTSITISPIPTTRVHKDHLVTQIISDLPSEEPKRVHQALKDPSWIEAMQEELFKFNMQKVWVLVDLSKGKRAIGLKWVFRNKKDERGIVIRNKPHLVSQGHTQEEGIDYEEVFASVARIEAIRLFLAYASFMGFMVYQMDVKSDFLYGTIKEEVYVCQPPRFEDPGYPDKVYKEVKALYGLHQAPIACQDKYVAKILRKFGLTDGKSASTLTDTVKPLLKDPDGEDVDVHIYKLMIGSLMYLTLSRPDIMFAVCACAYFQDSPFKLVAYSDSDYARESLDRKSTTGGCQFLSCRFISWQCKKQTVVATSSTETEYVAAASYYAQEWILLYLMVCWCNNKFRMLKMLQKMRMMIMKYLLNLLYLYPHLLRHHNHLLKTYSITTSSSNCSSPPSPQPLQTTDISMTLLNTMLETCATLTKQVANLEQDKIAQAIEITKLKQRVKRVESSADTVMDDQEDASKKGVKIAELDADEDVTLHDAEVAMDADIQGSVHDTNKAEPVKVEEVIEVVTAAKLMTEVVITTVAQVPKASALRRRRGVVIQHPEETATASDKAFARELNAELNANIKWNDVMEQVKRKEKQDNTERVEEEVIGQKEEGNKRKGKNLNQYAAKKQRIDEEMILLVEKKYPLTRFTLEKMLSNVRLEVEEESKMSLELLRPLILFTLRRSAAYMGRYQLFQRSIGSCKDPMERSFDDYKWVFDHEIEQLVDEYELGIGKNSHHILEMIWENCKNIQGKAKEWLYDYWLEEDEKQENRDKKYDPPMVHLETFEVTR</sequence>
<gene>
    <name evidence="4" type="ORF">Tci_007272</name>
</gene>
<feature type="domain" description="Reverse transcriptase Ty1/copia-type" evidence="3">
    <location>
        <begin position="436"/>
        <end position="580"/>
    </location>
</feature>
<protein>
    <submittedName>
        <fullName evidence="4">Copia protein</fullName>
    </submittedName>
</protein>
<dbReference type="InterPro" id="IPR013103">
    <property type="entry name" value="RVT_2"/>
</dbReference>
<feature type="compositionally biased region" description="Basic and acidic residues" evidence="2">
    <location>
        <begin position="255"/>
        <end position="270"/>
    </location>
</feature>
<evidence type="ECO:0000256" key="2">
    <source>
        <dbReference type="SAM" id="MobiDB-lite"/>
    </source>
</evidence>
<accession>A0A6L2JI07</accession>
<feature type="coiled-coil region" evidence="1">
    <location>
        <begin position="783"/>
        <end position="817"/>
    </location>
</feature>
<keyword evidence="1" id="KW-0175">Coiled coil</keyword>
<evidence type="ECO:0000313" key="4">
    <source>
        <dbReference type="EMBL" id="GEU35294.1"/>
    </source>
</evidence>
<feature type="region of interest" description="Disordered" evidence="2">
    <location>
        <begin position="227"/>
        <end position="270"/>
    </location>
</feature>
<evidence type="ECO:0000256" key="1">
    <source>
        <dbReference type="SAM" id="Coils"/>
    </source>
</evidence>
<comment type="caution">
    <text evidence="4">The sequence shown here is derived from an EMBL/GenBank/DDBJ whole genome shotgun (WGS) entry which is preliminary data.</text>
</comment>
<organism evidence="4">
    <name type="scientific">Tanacetum cinerariifolium</name>
    <name type="common">Dalmatian daisy</name>
    <name type="synonym">Chrysanthemum cinerariifolium</name>
    <dbReference type="NCBI Taxonomy" id="118510"/>
    <lineage>
        <taxon>Eukaryota</taxon>
        <taxon>Viridiplantae</taxon>
        <taxon>Streptophyta</taxon>
        <taxon>Embryophyta</taxon>
        <taxon>Tracheophyta</taxon>
        <taxon>Spermatophyta</taxon>
        <taxon>Magnoliopsida</taxon>
        <taxon>eudicotyledons</taxon>
        <taxon>Gunneridae</taxon>
        <taxon>Pentapetalae</taxon>
        <taxon>asterids</taxon>
        <taxon>campanulids</taxon>
        <taxon>Asterales</taxon>
        <taxon>Asteraceae</taxon>
        <taxon>Asteroideae</taxon>
        <taxon>Anthemideae</taxon>
        <taxon>Anthemidinae</taxon>
        <taxon>Tanacetum</taxon>
    </lineage>
</organism>
<dbReference type="PANTHER" id="PTHR11439:SF495">
    <property type="entry name" value="REVERSE TRANSCRIPTASE, RNA-DEPENDENT DNA POLYMERASE-RELATED"/>
    <property type="match status" value="1"/>
</dbReference>
<dbReference type="Pfam" id="PF07727">
    <property type="entry name" value="RVT_2"/>
    <property type="match status" value="1"/>
</dbReference>
<dbReference type="CDD" id="cd09272">
    <property type="entry name" value="RNase_HI_RT_Ty1"/>
    <property type="match status" value="1"/>
</dbReference>